<keyword evidence="1" id="KW-0732">Signal</keyword>
<name>A0ABT7C1R5_9CYAN</name>
<sequence>MKFNSLQTFIGTAATAACLLGMTGIAQAEPLIESEGWNYARDYSFDGTGGYSWRTDPETGARYKTSAYEIYGLAIHQEGETVTVGINANMGIDGNYFGGAADNNVGWGDFMFNAGGENYAVHFSQDNDSFGRGNRDSALDDLAPRHTLGLYKDITTKDVSALNSGWSSLQSHYNSTKNRSVNVAERNAGIKSFGDLEGSEMDFYTQRRSSGNAIASGTKVENDNFQLLTGTQLSGLGLDFGNAFDVANHRLGTHTFGFSFTRTPEMLGDFVAHLFAECINDGAAIVGKFEEVVAEVSVPEPGAIGGLAVLGLMVAGSKLRKRG</sequence>
<dbReference type="NCBIfam" id="NF041930">
    <property type="entry name" value="Xrt_dep_XDD3"/>
    <property type="match status" value="1"/>
</dbReference>
<dbReference type="NCBIfam" id="TIGR02595">
    <property type="entry name" value="PEP_CTERM"/>
    <property type="match status" value="1"/>
</dbReference>
<feature type="signal peptide" evidence="1">
    <location>
        <begin position="1"/>
        <end position="28"/>
    </location>
</feature>
<reference evidence="2 3" key="1">
    <citation type="submission" date="2023-01" db="EMBL/GenBank/DDBJ databases">
        <title>Novel diversity within Roseofilum (Cyanobacteria; Desertifilaceae) from marine benthic mats with descriptions of four novel species.</title>
        <authorList>
            <person name="Wang Y."/>
            <person name="Berthold D.E."/>
            <person name="Hu J."/>
            <person name="Lefler F.W."/>
            <person name="Laughinghouse H.D. IV."/>
        </authorList>
    </citation>
    <scope>NUCLEOTIDE SEQUENCE [LARGE SCALE GENOMIC DNA]</scope>
    <source>
        <strain evidence="2 3">BLCC-M143</strain>
    </source>
</reference>
<organism evidence="2 3">
    <name type="scientific">Roseofilum casamattae BLCC-M143</name>
    <dbReference type="NCBI Taxonomy" id="3022442"/>
    <lineage>
        <taxon>Bacteria</taxon>
        <taxon>Bacillati</taxon>
        <taxon>Cyanobacteriota</taxon>
        <taxon>Cyanophyceae</taxon>
        <taxon>Desertifilales</taxon>
        <taxon>Desertifilaceae</taxon>
        <taxon>Roseofilum</taxon>
        <taxon>Roseofilum casamattae</taxon>
    </lineage>
</organism>
<accession>A0ABT7C1R5</accession>
<dbReference type="Proteomes" id="UP001232992">
    <property type="component" value="Unassembled WGS sequence"/>
</dbReference>
<feature type="chain" id="PRO_5046747726" evidence="1">
    <location>
        <begin position="29"/>
        <end position="323"/>
    </location>
</feature>
<proteinExistence type="predicted"/>
<dbReference type="InterPro" id="IPR013424">
    <property type="entry name" value="Ice-binding_C"/>
</dbReference>
<evidence type="ECO:0000313" key="3">
    <source>
        <dbReference type="Proteomes" id="UP001232992"/>
    </source>
</evidence>
<protein>
    <submittedName>
        <fullName evidence="2">PEP-CTERM sorting domain-containing protein</fullName>
    </submittedName>
</protein>
<dbReference type="RefSeq" id="WP_283759353.1">
    <property type="nucleotide sequence ID" value="NZ_JAQOSQ010000018.1"/>
</dbReference>
<evidence type="ECO:0000256" key="1">
    <source>
        <dbReference type="SAM" id="SignalP"/>
    </source>
</evidence>
<dbReference type="EMBL" id="JAQOSQ010000018">
    <property type="protein sequence ID" value="MDJ1184699.1"/>
    <property type="molecule type" value="Genomic_DNA"/>
</dbReference>
<dbReference type="PROSITE" id="PS51257">
    <property type="entry name" value="PROKAR_LIPOPROTEIN"/>
    <property type="match status" value="1"/>
</dbReference>
<keyword evidence="3" id="KW-1185">Reference proteome</keyword>
<comment type="caution">
    <text evidence="2">The sequence shown here is derived from an EMBL/GenBank/DDBJ whole genome shotgun (WGS) entry which is preliminary data.</text>
</comment>
<evidence type="ECO:0000313" key="2">
    <source>
        <dbReference type="EMBL" id="MDJ1184699.1"/>
    </source>
</evidence>
<gene>
    <name evidence="2" type="ORF">PMH09_16040</name>
</gene>